<dbReference type="Gene3D" id="3.20.20.450">
    <property type="entry name" value="EAL domain"/>
    <property type="match status" value="1"/>
</dbReference>
<dbReference type="GO" id="GO:0071111">
    <property type="term" value="F:cyclic-guanylate-specific phosphodiesterase activity"/>
    <property type="evidence" value="ECO:0007669"/>
    <property type="project" value="InterPro"/>
</dbReference>
<dbReference type="Pfam" id="PF00563">
    <property type="entry name" value="EAL"/>
    <property type="match status" value="1"/>
</dbReference>
<evidence type="ECO:0000313" key="2">
    <source>
        <dbReference type="EMBL" id="MBB4799534.1"/>
    </source>
</evidence>
<dbReference type="AlphaFoldDB" id="A0A7W7N5L9"/>
<dbReference type="Proteomes" id="UP000539957">
    <property type="component" value="Unassembled WGS sequence"/>
</dbReference>
<dbReference type="InterPro" id="IPR035919">
    <property type="entry name" value="EAL_sf"/>
</dbReference>
<accession>A0A7W7N5L9</accession>
<dbReference type="Gene3D" id="3.30.450.20">
    <property type="entry name" value="PAS domain"/>
    <property type="match status" value="1"/>
</dbReference>
<sequence length="531" mass="55626">MSLNSRLLGLAFAAADALIEVDAKAQITFALGAGPAAGQASANWIGRALIELLAPSSRPAVLDAIRALSAGARSEPLEILADCGDGRVRRAVFRAFILPDQAPAVSCALIYEGAPFAPVAEAASPDRSDAEGFMALARHGLSGKTGAALQRLAMAFIEVQGLSTANDAASERLAARLGARLKLASHDGVSAGRLTHNRYALVKEADDGRDLEAEVREAGLAEGLTLTSSSSEMAVGSDALCALRAMRFAIEGCLKDNSAQPGLSFADSLSRTLKDADRFRGIVRDKEFALFYQPIVDLKTRAVHHFEALARFGGGAGAGPASAIRMAEELALIESFDLAVAEKIVHRLRQPGSGLLKIAINVSGASLASDAYVAALLRMTASEPDNRRRLIVEVTETAALADIAAANRRLGALRDAGIKVCIDDFGAGAAAFDYLRGLSVDAVKIDGAFVRGIDGDARTRTLIGHLVELCGSLSMTTIAEMIETEDAAQAVQDLGVNYGQGWLFGRAEAEPVTLAPVAQRARRQGVIDAWG</sequence>
<dbReference type="SUPFAM" id="SSF141868">
    <property type="entry name" value="EAL domain-like"/>
    <property type="match status" value="1"/>
</dbReference>
<dbReference type="InterPro" id="IPR001633">
    <property type="entry name" value="EAL_dom"/>
</dbReference>
<evidence type="ECO:0000313" key="3">
    <source>
        <dbReference type="Proteomes" id="UP000539957"/>
    </source>
</evidence>
<dbReference type="CDD" id="cd01948">
    <property type="entry name" value="EAL"/>
    <property type="match status" value="1"/>
</dbReference>
<keyword evidence="3" id="KW-1185">Reference proteome</keyword>
<dbReference type="SMART" id="SM00052">
    <property type="entry name" value="EAL"/>
    <property type="match status" value="1"/>
</dbReference>
<dbReference type="PROSITE" id="PS50883">
    <property type="entry name" value="EAL"/>
    <property type="match status" value="1"/>
</dbReference>
<evidence type="ECO:0000259" key="1">
    <source>
        <dbReference type="PROSITE" id="PS50883"/>
    </source>
</evidence>
<dbReference type="RefSeq" id="WP_184272964.1">
    <property type="nucleotide sequence ID" value="NZ_JACHKY010000006.1"/>
</dbReference>
<comment type="caution">
    <text evidence="2">The sequence shown here is derived from an EMBL/GenBank/DDBJ whole genome shotgun (WGS) entry which is preliminary data.</text>
</comment>
<dbReference type="PANTHER" id="PTHR33121">
    <property type="entry name" value="CYCLIC DI-GMP PHOSPHODIESTERASE PDEF"/>
    <property type="match status" value="1"/>
</dbReference>
<dbReference type="InterPro" id="IPR050706">
    <property type="entry name" value="Cyclic-di-GMP_PDE-like"/>
</dbReference>
<feature type="domain" description="EAL" evidence="1">
    <location>
        <begin position="272"/>
        <end position="521"/>
    </location>
</feature>
<protein>
    <submittedName>
        <fullName evidence="2">EAL domain-containing protein (Putative c-di-GMP-specific phosphodiesterase class I)</fullName>
    </submittedName>
</protein>
<organism evidence="2 3">
    <name type="scientific">Brevundimonas bullata</name>
    <dbReference type="NCBI Taxonomy" id="13160"/>
    <lineage>
        <taxon>Bacteria</taxon>
        <taxon>Pseudomonadati</taxon>
        <taxon>Pseudomonadota</taxon>
        <taxon>Alphaproteobacteria</taxon>
        <taxon>Caulobacterales</taxon>
        <taxon>Caulobacteraceae</taxon>
        <taxon>Brevundimonas</taxon>
    </lineage>
</organism>
<dbReference type="PANTHER" id="PTHR33121:SF70">
    <property type="entry name" value="SIGNALING PROTEIN YKOW"/>
    <property type="match status" value="1"/>
</dbReference>
<name>A0A7W7N5L9_9CAUL</name>
<proteinExistence type="predicted"/>
<dbReference type="EMBL" id="JACHKY010000006">
    <property type="protein sequence ID" value="MBB4799534.1"/>
    <property type="molecule type" value="Genomic_DNA"/>
</dbReference>
<gene>
    <name evidence="2" type="ORF">HNP32_003292</name>
</gene>
<reference evidence="2 3" key="1">
    <citation type="submission" date="2020-08" db="EMBL/GenBank/DDBJ databases">
        <title>Functional genomics of gut bacteria from endangered species of beetles.</title>
        <authorList>
            <person name="Carlos-Shanley C."/>
        </authorList>
    </citation>
    <scope>NUCLEOTIDE SEQUENCE [LARGE SCALE GENOMIC DNA]</scope>
    <source>
        <strain evidence="2 3">S00123</strain>
    </source>
</reference>